<evidence type="ECO:0000256" key="2">
    <source>
        <dbReference type="ARBA" id="ARBA00022490"/>
    </source>
</evidence>
<reference evidence="7 8" key="1">
    <citation type="submission" date="2015-01" db="EMBL/GenBank/DDBJ databases">
        <title>Erwinia tracheiphila.</title>
        <authorList>
            <person name="Shapiro L.R."/>
        </authorList>
    </citation>
    <scope>NUCLEOTIDE SEQUENCE [LARGE SCALE GENOMIC DNA]</scope>
    <source>
        <strain evidence="7 8">BuffGH</strain>
    </source>
</reference>
<evidence type="ECO:0000313" key="8">
    <source>
        <dbReference type="Proteomes" id="UP000033924"/>
    </source>
</evidence>
<name>A0A0M2K492_9GAMM</name>
<dbReference type="PIRSF" id="PIRSF004555">
    <property type="entry name" value="UCP004555"/>
    <property type="match status" value="1"/>
</dbReference>
<evidence type="ECO:0000313" key="7">
    <source>
        <dbReference type="EMBL" id="KKF34215.1"/>
    </source>
</evidence>
<organism evidence="7 8">
    <name type="scientific">Erwinia tracheiphila</name>
    <dbReference type="NCBI Taxonomy" id="65700"/>
    <lineage>
        <taxon>Bacteria</taxon>
        <taxon>Pseudomonadati</taxon>
        <taxon>Pseudomonadota</taxon>
        <taxon>Gammaproteobacteria</taxon>
        <taxon>Enterobacterales</taxon>
        <taxon>Erwiniaceae</taxon>
        <taxon>Erwinia</taxon>
    </lineage>
</organism>
<dbReference type="Proteomes" id="UP000033924">
    <property type="component" value="Unassembled WGS sequence"/>
</dbReference>
<evidence type="ECO:0000256" key="3">
    <source>
        <dbReference type="ARBA" id="ARBA00023125"/>
    </source>
</evidence>
<reference evidence="9" key="2">
    <citation type="submission" date="2016-01" db="EMBL/GenBank/DDBJ databases">
        <authorList>
            <person name="Shapiro L."/>
        </authorList>
    </citation>
    <scope>NUCLEOTIDE SEQUENCE [LARGE SCALE GENOMIC DNA]</scope>
    <source>
        <strain evidence="9">MDcuke</strain>
    </source>
</reference>
<dbReference type="SUPFAM" id="SSF82607">
    <property type="entry name" value="YbaB-like"/>
    <property type="match status" value="1"/>
</dbReference>
<dbReference type="PATRIC" id="fig|65700.7.peg.6117"/>
<dbReference type="Pfam" id="PF02575">
    <property type="entry name" value="YbaB_DNA_bd"/>
    <property type="match status" value="1"/>
</dbReference>
<protein>
    <recommendedName>
        <fullName evidence="4">Nucleoid-associated protein AV903_00625</fullName>
    </recommendedName>
</protein>
<comment type="subcellular location">
    <subcellularLocation>
        <location evidence="4">Cytoplasm</location>
        <location evidence="4">Nucleoid</location>
    </subcellularLocation>
</comment>
<dbReference type="Gene3D" id="3.30.1310.10">
    <property type="entry name" value="Nucleoid-associated protein YbaB-like domain"/>
    <property type="match status" value="1"/>
</dbReference>
<dbReference type="STRING" id="65700.SY86_24760"/>
<feature type="coiled-coil region" evidence="5">
    <location>
        <begin position="7"/>
        <end position="34"/>
    </location>
</feature>
<sequence>MFGKGGLGNLMKQAQQMQDKMSQVQEEIAAMEVTGESGAGLVKVTINGAHNCRRVEVDPGLLEDDKEMLEDLVAAAFNDAARRIAEAQKDKMAAVSSGMQLPPGFKMPF</sequence>
<comment type="subunit">
    <text evidence="1 4">Homodimer.</text>
</comment>
<keyword evidence="2 4" id="KW-0963">Cytoplasm</keyword>
<keyword evidence="8" id="KW-1185">Reference proteome</keyword>
<dbReference type="EMBL" id="JXNU01000005">
    <property type="protein sequence ID" value="KKF34215.1"/>
    <property type="molecule type" value="Genomic_DNA"/>
</dbReference>
<comment type="similarity">
    <text evidence="4">Belongs to the YbaB/EbfC family.</text>
</comment>
<dbReference type="FunFam" id="3.30.1310.10:FF:000001">
    <property type="entry name" value="Nucleoid-associated protein YbaB"/>
    <property type="match status" value="1"/>
</dbReference>
<evidence type="ECO:0000313" key="9">
    <source>
        <dbReference type="Proteomes" id="UP000264980"/>
    </source>
</evidence>
<gene>
    <name evidence="6" type="ORF">AV903_00625</name>
    <name evidence="7" type="ORF">SY86_24760</name>
</gene>
<dbReference type="PANTHER" id="PTHR33449:SF1">
    <property type="entry name" value="NUCLEOID-ASSOCIATED PROTEIN YBAB"/>
    <property type="match status" value="1"/>
</dbReference>
<comment type="function">
    <text evidence="4">Binds to DNA and alters its conformation. May be involved in regulation of gene expression, nucleoid organization and DNA protection.</text>
</comment>
<keyword evidence="5" id="KW-0175">Coiled coil</keyword>
<reference evidence="6" key="3">
    <citation type="submission" date="2016-01" db="EMBL/GenBank/DDBJ databases">
        <authorList>
            <person name="Oliw E.H."/>
        </authorList>
    </citation>
    <scope>NUCLEOTIDE SEQUENCE [LARGE SCALE GENOMIC DNA]</scope>
    <source>
        <strain evidence="6">MDcuke</strain>
    </source>
</reference>
<dbReference type="InterPro" id="IPR004401">
    <property type="entry name" value="YbaB/EbfC"/>
</dbReference>
<evidence type="ECO:0000313" key="6">
    <source>
        <dbReference type="EMBL" id="AXF74945.1"/>
    </source>
</evidence>
<evidence type="ECO:0000256" key="5">
    <source>
        <dbReference type="SAM" id="Coils"/>
    </source>
</evidence>
<dbReference type="PANTHER" id="PTHR33449">
    <property type="entry name" value="NUCLEOID-ASSOCIATED PROTEIN YBAB"/>
    <property type="match status" value="1"/>
</dbReference>
<accession>A0A0M2K492</accession>
<dbReference type="HAMAP" id="MF_00274">
    <property type="entry name" value="DNA_YbaB_EbfC"/>
    <property type="match status" value="1"/>
</dbReference>
<evidence type="ECO:0000256" key="4">
    <source>
        <dbReference type="HAMAP-Rule" id="MF_00274"/>
    </source>
</evidence>
<dbReference type="GO" id="GO:0043590">
    <property type="term" value="C:bacterial nucleoid"/>
    <property type="evidence" value="ECO:0007669"/>
    <property type="project" value="UniProtKB-UniRule"/>
</dbReference>
<dbReference type="InterPro" id="IPR036894">
    <property type="entry name" value="YbaB-like_sf"/>
</dbReference>
<keyword evidence="3 4" id="KW-0238">DNA-binding</keyword>
<proteinExistence type="inferred from homology"/>
<evidence type="ECO:0000256" key="1">
    <source>
        <dbReference type="ARBA" id="ARBA00011738"/>
    </source>
</evidence>
<dbReference type="Proteomes" id="UP000264980">
    <property type="component" value="Chromosome"/>
</dbReference>
<dbReference type="AlphaFoldDB" id="A0A0M2K492"/>
<dbReference type="NCBIfam" id="TIGR00103">
    <property type="entry name" value="DNA_YbaB_EbfC"/>
    <property type="match status" value="1"/>
</dbReference>
<dbReference type="RefSeq" id="WP_016191623.1">
    <property type="nucleotide sequence ID" value="NZ_CP013970.1"/>
</dbReference>
<dbReference type="GO" id="GO:0005829">
    <property type="term" value="C:cytosol"/>
    <property type="evidence" value="ECO:0007669"/>
    <property type="project" value="TreeGrafter"/>
</dbReference>
<dbReference type="GO" id="GO:0003677">
    <property type="term" value="F:DNA binding"/>
    <property type="evidence" value="ECO:0007669"/>
    <property type="project" value="UniProtKB-UniRule"/>
</dbReference>
<dbReference type="EMBL" id="CP013970">
    <property type="protein sequence ID" value="AXF74945.1"/>
    <property type="molecule type" value="Genomic_DNA"/>
</dbReference>